<dbReference type="OrthoDB" id="4070623at2"/>
<name>A0A4R6MB46_9GAMM</name>
<keyword evidence="2" id="KW-1185">Reference proteome</keyword>
<comment type="caution">
    <text evidence="1">The sequence shown here is derived from an EMBL/GenBank/DDBJ whole genome shotgun (WGS) entry which is preliminary data.</text>
</comment>
<gene>
    <name evidence="1" type="ORF">DFP79_2278</name>
</gene>
<reference evidence="1 2" key="1">
    <citation type="submission" date="2019-03" db="EMBL/GenBank/DDBJ databases">
        <title>Genomic Encyclopedia of Type Strains, Phase III (KMG-III): the genomes of soil and plant-associated and newly described type strains.</title>
        <authorList>
            <person name="Whitman W."/>
        </authorList>
    </citation>
    <scope>NUCLEOTIDE SEQUENCE [LARGE SCALE GENOMIC DNA]</scope>
    <source>
        <strain evidence="1 2">CECT 7378</strain>
    </source>
</reference>
<evidence type="ECO:0000313" key="2">
    <source>
        <dbReference type="Proteomes" id="UP000294656"/>
    </source>
</evidence>
<dbReference type="Proteomes" id="UP000294656">
    <property type="component" value="Unassembled WGS sequence"/>
</dbReference>
<dbReference type="EMBL" id="SNXC01000012">
    <property type="protein sequence ID" value="TDO97459.1"/>
    <property type="molecule type" value="Genomic_DNA"/>
</dbReference>
<dbReference type="AlphaFoldDB" id="A0A4R6MB46"/>
<accession>A0A4R6MB46</accession>
<evidence type="ECO:0008006" key="3">
    <source>
        <dbReference type="Google" id="ProtNLM"/>
    </source>
</evidence>
<dbReference type="SUPFAM" id="SSF69279">
    <property type="entry name" value="Phage tail proteins"/>
    <property type="match status" value="1"/>
</dbReference>
<sequence length="306" mass="34722">MVMTPTYRLFVNDKDVTERVSPYLISLRVTDNEKDNSDELSLVFSAKFKRPEYGDQIKVFLGGEEQQHFAGAFYVQKTSIRNNSELSVNATGMDFSSNIKELRHHRYEQITLAELVVDIATRHGLGYKSDLTEELHDIDQVNESDINLLNRIAKDHSVIFNIKNSILYLMKQEEAPPEVMLDIDHCIDSQISHSNTTFYRRCSVKYQDTIRNKMVTVSVGKGEPTLIKQGHFTSEYKAKQEAINALKRANQGTAQGNASVPGQIMYAGSRLTLDDEQYTITRVEHSISNSGWVTSLDFKSNNQTAL</sequence>
<organism evidence="1 2">
    <name type="scientific">Marinomonas balearica</name>
    <dbReference type="NCBI Taxonomy" id="491947"/>
    <lineage>
        <taxon>Bacteria</taxon>
        <taxon>Pseudomonadati</taxon>
        <taxon>Pseudomonadota</taxon>
        <taxon>Gammaproteobacteria</taxon>
        <taxon>Oceanospirillales</taxon>
        <taxon>Oceanospirillaceae</taxon>
        <taxon>Marinomonas</taxon>
    </lineage>
</organism>
<proteinExistence type="predicted"/>
<dbReference type="RefSeq" id="WP_133504033.1">
    <property type="nucleotide sequence ID" value="NZ_SNXC01000012.1"/>
</dbReference>
<protein>
    <recommendedName>
        <fullName evidence="3">Phage protein D</fullName>
    </recommendedName>
</protein>
<evidence type="ECO:0000313" key="1">
    <source>
        <dbReference type="EMBL" id="TDO97459.1"/>
    </source>
</evidence>